<dbReference type="NCBIfam" id="NF008035">
    <property type="entry name" value="PRK10767.1"/>
    <property type="match status" value="1"/>
</dbReference>
<evidence type="ECO:0000256" key="12">
    <source>
        <dbReference type="ARBA" id="ARBA00061004"/>
    </source>
</evidence>
<feature type="domain" description="CR-type" evidence="17">
    <location>
        <begin position="143"/>
        <end position="225"/>
    </location>
</feature>
<dbReference type="GO" id="GO:0008270">
    <property type="term" value="F:zinc ion binding"/>
    <property type="evidence" value="ECO:0007669"/>
    <property type="project" value="UniProtKB-UniRule"/>
</dbReference>
<evidence type="ECO:0000313" key="18">
    <source>
        <dbReference type="EMBL" id="HIS76100.1"/>
    </source>
</evidence>
<feature type="binding site" evidence="14">
    <location>
        <position position="176"/>
    </location>
    <ligand>
        <name>Zn(2+)</name>
        <dbReference type="ChEBI" id="CHEBI:29105"/>
        <label>2</label>
    </ligand>
</feature>
<dbReference type="CDD" id="cd10719">
    <property type="entry name" value="DnaJ_zf"/>
    <property type="match status" value="1"/>
</dbReference>
<dbReference type="Proteomes" id="UP000824002">
    <property type="component" value="Unassembled WGS sequence"/>
</dbReference>
<dbReference type="EMBL" id="DVJP01000032">
    <property type="protein sequence ID" value="HIS76100.1"/>
    <property type="molecule type" value="Genomic_DNA"/>
</dbReference>
<dbReference type="InterPro" id="IPR001623">
    <property type="entry name" value="DnaJ_domain"/>
</dbReference>
<dbReference type="InterPro" id="IPR018253">
    <property type="entry name" value="DnaJ_domain_CS"/>
</dbReference>
<name>A0A9D1JZC0_9FIRM</name>
<keyword evidence="9 14" id="KW-0346">Stress response</keyword>
<dbReference type="SMART" id="SM00271">
    <property type="entry name" value="DnaJ"/>
    <property type="match status" value="1"/>
</dbReference>
<feature type="binding site" evidence="14">
    <location>
        <position position="156"/>
    </location>
    <ligand>
        <name>Zn(2+)</name>
        <dbReference type="ChEBI" id="CHEBI:29105"/>
        <label>1</label>
    </ligand>
</feature>
<reference evidence="18" key="2">
    <citation type="journal article" date="2021" name="PeerJ">
        <title>Extensive microbial diversity within the chicken gut microbiome revealed by metagenomics and culture.</title>
        <authorList>
            <person name="Gilroy R."/>
            <person name="Ravi A."/>
            <person name="Getino M."/>
            <person name="Pursley I."/>
            <person name="Horton D.L."/>
            <person name="Alikhan N.F."/>
            <person name="Baker D."/>
            <person name="Gharbi K."/>
            <person name="Hall N."/>
            <person name="Watson M."/>
            <person name="Adriaenssens E.M."/>
            <person name="Foster-Nyarko E."/>
            <person name="Jarju S."/>
            <person name="Secka A."/>
            <person name="Antonio M."/>
            <person name="Oren A."/>
            <person name="Chaudhuri R.R."/>
            <person name="La Ragione R."/>
            <person name="Hildebrand F."/>
            <person name="Pallen M.J."/>
        </authorList>
    </citation>
    <scope>NUCLEOTIDE SEQUENCE</scope>
    <source>
        <strain evidence="18">CHK199-13235</strain>
    </source>
</reference>
<keyword evidence="7 14" id="KW-0863">Zinc-finger</keyword>
<dbReference type="AlphaFoldDB" id="A0A9D1JZC0"/>
<feature type="domain" description="J" evidence="16">
    <location>
        <begin position="6"/>
        <end position="71"/>
    </location>
</feature>
<dbReference type="Gene3D" id="2.10.230.10">
    <property type="entry name" value="Heat shock protein DnaJ, cysteine-rich domain"/>
    <property type="match status" value="1"/>
</dbReference>
<evidence type="ECO:0000256" key="3">
    <source>
        <dbReference type="ARBA" id="ARBA00022490"/>
    </source>
</evidence>
<dbReference type="Pfam" id="PF00226">
    <property type="entry name" value="DnaJ"/>
    <property type="match status" value="1"/>
</dbReference>
<feature type="repeat" description="CXXCXGXG motif" evidence="14">
    <location>
        <begin position="156"/>
        <end position="163"/>
    </location>
</feature>
<dbReference type="HAMAP" id="MF_01152">
    <property type="entry name" value="DnaJ"/>
    <property type="match status" value="1"/>
</dbReference>
<organism evidence="18 19">
    <name type="scientific">Candidatus Merdivicinus excrementipullorum</name>
    <dbReference type="NCBI Taxonomy" id="2840867"/>
    <lineage>
        <taxon>Bacteria</taxon>
        <taxon>Bacillati</taxon>
        <taxon>Bacillota</taxon>
        <taxon>Clostridia</taxon>
        <taxon>Eubacteriales</taxon>
        <taxon>Oscillospiraceae</taxon>
        <taxon>Oscillospiraceae incertae sedis</taxon>
        <taxon>Candidatus Merdivicinus</taxon>
    </lineage>
</organism>
<reference evidence="18" key="1">
    <citation type="submission" date="2020-10" db="EMBL/GenBank/DDBJ databases">
        <authorList>
            <person name="Gilroy R."/>
        </authorList>
    </citation>
    <scope>NUCLEOTIDE SEQUENCE</scope>
    <source>
        <strain evidence="18">CHK199-13235</strain>
    </source>
</reference>
<dbReference type="Gene3D" id="2.60.260.20">
    <property type="entry name" value="Urease metallochaperone UreE, N-terminal domain"/>
    <property type="match status" value="2"/>
</dbReference>
<comment type="cofactor">
    <cofactor evidence="14">
        <name>Zn(2+)</name>
        <dbReference type="ChEBI" id="CHEBI:29105"/>
    </cofactor>
    <text evidence="14">Binds 2 Zn(2+) ions per monomer.</text>
</comment>
<dbReference type="CDD" id="cd10747">
    <property type="entry name" value="DnaJ_C"/>
    <property type="match status" value="1"/>
</dbReference>
<comment type="caution">
    <text evidence="18">The sequence shown here is derived from an EMBL/GenBank/DDBJ whole genome shotgun (WGS) entry which is preliminary data.</text>
</comment>
<feature type="binding site" evidence="14">
    <location>
        <position position="202"/>
    </location>
    <ligand>
        <name>Zn(2+)</name>
        <dbReference type="ChEBI" id="CHEBI:29105"/>
        <label>2</label>
    </ligand>
</feature>
<dbReference type="PROSITE" id="PS51188">
    <property type="entry name" value="ZF_CR"/>
    <property type="match status" value="1"/>
</dbReference>
<dbReference type="GO" id="GO:0009408">
    <property type="term" value="P:response to heat"/>
    <property type="evidence" value="ECO:0007669"/>
    <property type="project" value="InterPro"/>
</dbReference>
<dbReference type="SUPFAM" id="SSF49493">
    <property type="entry name" value="HSP40/DnaJ peptide-binding domain"/>
    <property type="match status" value="2"/>
</dbReference>
<dbReference type="GO" id="GO:0042026">
    <property type="term" value="P:protein refolding"/>
    <property type="evidence" value="ECO:0007669"/>
    <property type="project" value="TreeGrafter"/>
</dbReference>
<dbReference type="GO" id="GO:0031072">
    <property type="term" value="F:heat shock protein binding"/>
    <property type="evidence" value="ECO:0007669"/>
    <property type="project" value="InterPro"/>
</dbReference>
<evidence type="ECO:0000256" key="9">
    <source>
        <dbReference type="ARBA" id="ARBA00023016"/>
    </source>
</evidence>
<keyword evidence="6 14" id="KW-0677">Repeat</keyword>
<feature type="zinc finger region" description="CR-type" evidence="15">
    <location>
        <begin position="143"/>
        <end position="225"/>
    </location>
</feature>
<dbReference type="SUPFAM" id="SSF57938">
    <property type="entry name" value="DnaJ/Hsp40 cysteine-rich domain"/>
    <property type="match status" value="1"/>
</dbReference>
<dbReference type="InterPro" id="IPR036869">
    <property type="entry name" value="J_dom_sf"/>
</dbReference>
<feature type="binding site" evidence="14">
    <location>
        <position position="159"/>
    </location>
    <ligand>
        <name>Zn(2+)</name>
        <dbReference type="ChEBI" id="CHEBI:29105"/>
        <label>1</label>
    </ligand>
</feature>
<evidence type="ECO:0000259" key="17">
    <source>
        <dbReference type="PROSITE" id="PS51188"/>
    </source>
</evidence>
<feature type="binding site" evidence="14">
    <location>
        <position position="173"/>
    </location>
    <ligand>
        <name>Zn(2+)</name>
        <dbReference type="ChEBI" id="CHEBI:29105"/>
        <label>2</label>
    </ligand>
</feature>
<evidence type="ECO:0000256" key="5">
    <source>
        <dbReference type="ARBA" id="ARBA00022723"/>
    </source>
</evidence>
<evidence type="ECO:0000256" key="10">
    <source>
        <dbReference type="ARBA" id="ARBA00023186"/>
    </source>
</evidence>
<feature type="repeat" description="CXXCXGXG motif" evidence="14">
    <location>
        <begin position="199"/>
        <end position="206"/>
    </location>
</feature>
<comment type="function">
    <text evidence="11 14">Participates actively in the response to hyperosmotic and heat shock by preventing the aggregation of stress-denatured proteins and by disaggregating proteins, also in an autonomous, DnaK-independent fashion. Unfolded proteins bind initially to DnaJ; upon interaction with the DnaJ-bound protein, DnaK hydrolyzes its bound ATP, resulting in the formation of a stable complex. GrpE releases ADP from DnaK; ATP binding to DnaK triggers the release of the substrate protein, thus completing the reaction cycle. Several rounds of ATP-dependent interactions between DnaJ, DnaK and GrpE are required for fully efficient folding. Also involved, together with DnaK and GrpE, in the DNA replication of plasmids through activation of initiation proteins.</text>
</comment>
<dbReference type="PRINTS" id="PR00625">
    <property type="entry name" value="JDOMAIN"/>
</dbReference>
<evidence type="ECO:0000256" key="7">
    <source>
        <dbReference type="ARBA" id="ARBA00022771"/>
    </source>
</evidence>
<dbReference type="InterPro" id="IPR012724">
    <property type="entry name" value="DnaJ"/>
</dbReference>
<evidence type="ECO:0000256" key="11">
    <source>
        <dbReference type="ARBA" id="ARBA00053423"/>
    </source>
</evidence>
<evidence type="ECO:0000256" key="14">
    <source>
        <dbReference type="HAMAP-Rule" id="MF_01152"/>
    </source>
</evidence>
<evidence type="ECO:0000256" key="8">
    <source>
        <dbReference type="ARBA" id="ARBA00022833"/>
    </source>
</evidence>
<evidence type="ECO:0000256" key="15">
    <source>
        <dbReference type="PROSITE-ProRule" id="PRU00546"/>
    </source>
</evidence>
<dbReference type="GO" id="GO:0005524">
    <property type="term" value="F:ATP binding"/>
    <property type="evidence" value="ECO:0007669"/>
    <property type="project" value="InterPro"/>
</dbReference>
<dbReference type="GO" id="GO:0051082">
    <property type="term" value="F:unfolded protein binding"/>
    <property type="evidence" value="ECO:0007669"/>
    <property type="project" value="UniProtKB-UniRule"/>
</dbReference>
<dbReference type="GO" id="GO:0005737">
    <property type="term" value="C:cytoplasm"/>
    <property type="evidence" value="ECO:0007669"/>
    <property type="project" value="UniProtKB-SubCell"/>
</dbReference>
<dbReference type="FunFam" id="2.60.260.20:FF:000004">
    <property type="entry name" value="Molecular chaperone DnaJ"/>
    <property type="match status" value="1"/>
</dbReference>
<keyword evidence="8 14" id="KW-0862">Zinc</keyword>
<dbReference type="InterPro" id="IPR002939">
    <property type="entry name" value="DnaJ_C"/>
</dbReference>
<dbReference type="PANTHER" id="PTHR43096">
    <property type="entry name" value="DNAJ HOMOLOG 1, MITOCHONDRIAL-RELATED"/>
    <property type="match status" value="1"/>
</dbReference>
<evidence type="ECO:0000256" key="13">
    <source>
        <dbReference type="ARBA" id="ARBA00067609"/>
    </source>
</evidence>
<dbReference type="NCBIfam" id="TIGR02349">
    <property type="entry name" value="DnaJ_bact"/>
    <property type="match status" value="1"/>
</dbReference>
<dbReference type="Pfam" id="PF00684">
    <property type="entry name" value="DnaJ_CXXCXGXG"/>
    <property type="match status" value="1"/>
</dbReference>
<dbReference type="InterPro" id="IPR008971">
    <property type="entry name" value="HSP40/DnaJ_pept-bd"/>
</dbReference>
<dbReference type="GO" id="GO:0006260">
    <property type="term" value="P:DNA replication"/>
    <property type="evidence" value="ECO:0007669"/>
    <property type="project" value="UniProtKB-KW"/>
</dbReference>
<accession>A0A9D1JZC0</accession>
<comment type="domain">
    <text evidence="14">The J domain is necessary and sufficient to stimulate DnaK ATPase activity. Zinc center 1 plays an important role in the autonomous, DnaK-independent chaperone activity of DnaJ. Zinc center 2 is essential for interaction with DnaK and for DnaJ activity.</text>
</comment>
<dbReference type="PROSITE" id="PS50076">
    <property type="entry name" value="DNAJ_2"/>
    <property type="match status" value="1"/>
</dbReference>
<evidence type="ECO:0000256" key="4">
    <source>
        <dbReference type="ARBA" id="ARBA00022705"/>
    </source>
</evidence>
<feature type="binding site" evidence="14">
    <location>
        <position position="216"/>
    </location>
    <ligand>
        <name>Zn(2+)</name>
        <dbReference type="ChEBI" id="CHEBI:29105"/>
        <label>1</label>
    </ligand>
</feature>
<evidence type="ECO:0000259" key="16">
    <source>
        <dbReference type="PROSITE" id="PS50076"/>
    </source>
</evidence>
<dbReference type="FunFam" id="2.10.230.10:FF:000002">
    <property type="entry name" value="Molecular chaperone DnaJ"/>
    <property type="match status" value="1"/>
</dbReference>
<feature type="binding site" evidence="14">
    <location>
        <position position="213"/>
    </location>
    <ligand>
        <name>Zn(2+)</name>
        <dbReference type="ChEBI" id="CHEBI:29105"/>
        <label>1</label>
    </ligand>
</feature>
<keyword evidence="4 14" id="KW-0235">DNA replication</keyword>
<dbReference type="InterPro" id="IPR001305">
    <property type="entry name" value="HSP_DnaJ_Cys-rich_dom"/>
</dbReference>
<dbReference type="SUPFAM" id="SSF46565">
    <property type="entry name" value="Chaperone J-domain"/>
    <property type="match status" value="1"/>
</dbReference>
<comment type="subunit">
    <text evidence="2 14">Homodimer.</text>
</comment>
<gene>
    <name evidence="14 18" type="primary">dnaJ</name>
    <name evidence="18" type="ORF">IAB51_04725</name>
</gene>
<dbReference type="InterPro" id="IPR036410">
    <property type="entry name" value="HSP_DnaJ_Cys-rich_dom_sf"/>
</dbReference>
<dbReference type="Pfam" id="PF01556">
    <property type="entry name" value="DnaJ_C"/>
    <property type="match status" value="1"/>
</dbReference>
<dbReference type="CDD" id="cd06257">
    <property type="entry name" value="DnaJ"/>
    <property type="match status" value="1"/>
</dbReference>
<proteinExistence type="inferred from homology"/>
<evidence type="ECO:0000256" key="6">
    <source>
        <dbReference type="ARBA" id="ARBA00022737"/>
    </source>
</evidence>
<keyword evidence="3 14" id="KW-0963">Cytoplasm</keyword>
<evidence type="ECO:0000256" key="2">
    <source>
        <dbReference type="ARBA" id="ARBA00011738"/>
    </source>
</evidence>
<evidence type="ECO:0000313" key="19">
    <source>
        <dbReference type="Proteomes" id="UP000824002"/>
    </source>
</evidence>
<keyword evidence="5 14" id="KW-0479">Metal-binding</keyword>
<keyword evidence="10 14" id="KW-0143">Chaperone</keyword>
<comment type="subcellular location">
    <subcellularLocation>
        <location evidence="1 14">Cytoplasm</location>
    </subcellularLocation>
</comment>
<dbReference type="PROSITE" id="PS00636">
    <property type="entry name" value="DNAJ_1"/>
    <property type="match status" value="1"/>
</dbReference>
<feature type="binding site" evidence="14">
    <location>
        <position position="199"/>
    </location>
    <ligand>
        <name>Zn(2+)</name>
        <dbReference type="ChEBI" id="CHEBI:29105"/>
        <label>2</label>
    </ligand>
</feature>
<evidence type="ECO:0000256" key="1">
    <source>
        <dbReference type="ARBA" id="ARBA00004496"/>
    </source>
</evidence>
<sequence>MAEKRDYYEVLGVQKGCSDDELKKAYRQMAKKYHPDLNPGDKTAEEKFKEVNEAYEVLSDPQKRSRYDQFGHAGVDPSYGGGADPFGGAGGFGGFDMGDISDIFDGFFGGGFGSSRRSNPNAPRRGSDIRVQVTISFFEACAGVKKRLSVARSESCSACKGTGAENGTAMKTCPDCGGTGQVRVQQRTPFGMISSQRPCDKCGGRGRIIEKTCPVCGGRGSTSSTKTVEVQIPAGIDDGQTLSLRGQGNAGANGGPAGDLLVLVSVRPDSLFTRKDYDIYCEIPVSFYQAVTGDELTVPTIDGNVKYNLPEGTQPGTVFRLRGKGVQRLNGRGRGDQYVTVTVEVPKNLTKAQIDKLKEFDEAITEKQTAKKKKFSDKIKEMFEGKENQ</sequence>
<feature type="repeat" description="CXXCXGXG motif" evidence="14">
    <location>
        <begin position="213"/>
        <end position="220"/>
    </location>
</feature>
<dbReference type="Gene3D" id="1.10.287.110">
    <property type="entry name" value="DnaJ domain"/>
    <property type="match status" value="1"/>
</dbReference>
<feature type="repeat" description="CXXCXGXG motif" evidence="14">
    <location>
        <begin position="173"/>
        <end position="180"/>
    </location>
</feature>
<comment type="similarity">
    <text evidence="12 14">Belongs to the DnaJ family.</text>
</comment>
<dbReference type="PANTHER" id="PTHR43096:SF48">
    <property type="entry name" value="CHAPERONE PROTEIN DNAJ"/>
    <property type="match status" value="1"/>
</dbReference>
<protein>
    <recommendedName>
        <fullName evidence="13 14">Chaperone protein DnaJ</fullName>
    </recommendedName>
</protein>
<dbReference type="FunFam" id="1.10.287.110:FF:000034">
    <property type="entry name" value="Chaperone protein DnaJ"/>
    <property type="match status" value="1"/>
</dbReference>